<keyword evidence="2" id="KW-1185">Reference proteome</keyword>
<evidence type="ECO:0000313" key="1">
    <source>
        <dbReference type="EMBL" id="CAG8796137.1"/>
    </source>
</evidence>
<evidence type="ECO:0000313" key="2">
    <source>
        <dbReference type="Proteomes" id="UP000789920"/>
    </source>
</evidence>
<dbReference type="Proteomes" id="UP000789920">
    <property type="component" value="Unassembled WGS sequence"/>
</dbReference>
<feature type="non-terminal residue" evidence="1">
    <location>
        <position position="118"/>
    </location>
</feature>
<comment type="caution">
    <text evidence="1">The sequence shown here is derived from an EMBL/GenBank/DDBJ whole genome shotgun (WGS) entry which is preliminary data.</text>
</comment>
<sequence length="118" mass="13906">EICLACNLEKLDSNHKYQFNNNDNDNSTDTINKPPNDFINKINKPSVINTAHEIYETSDDFIDEVEQKHARLCQVLNEAQRILNESKSFHNRQRFLENIESKLIPLEKFVEDILHHEK</sequence>
<name>A0ACA9RK71_9GLOM</name>
<gene>
    <name evidence="1" type="ORF">RPERSI_LOCUS20100</name>
</gene>
<protein>
    <submittedName>
        <fullName evidence="1">16099_t:CDS:1</fullName>
    </submittedName>
</protein>
<organism evidence="1 2">
    <name type="scientific">Racocetra persica</name>
    <dbReference type="NCBI Taxonomy" id="160502"/>
    <lineage>
        <taxon>Eukaryota</taxon>
        <taxon>Fungi</taxon>
        <taxon>Fungi incertae sedis</taxon>
        <taxon>Mucoromycota</taxon>
        <taxon>Glomeromycotina</taxon>
        <taxon>Glomeromycetes</taxon>
        <taxon>Diversisporales</taxon>
        <taxon>Gigasporaceae</taxon>
        <taxon>Racocetra</taxon>
    </lineage>
</organism>
<feature type="non-terminal residue" evidence="1">
    <location>
        <position position="1"/>
    </location>
</feature>
<dbReference type="EMBL" id="CAJVQC010056173">
    <property type="protein sequence ID" value="CAG8796137.1"/>
    <property type="molecule type" value="Genomic_DNA"/>
</dbReference>
<accession>A0ACA9RK71</accession>
<reference evidence="1" key="1">
    <citation type="submission" date="2021-06" db="EMBL/GenBank/DDBJ databases">
        <authorList>
            <person name="Kallberg Y."/>
            <person name="Tangrot J."/>
            <person name="Rosling A."/>
        </authorList>
    </citation>
    <scope>NUCLEOTIDE SEQUENCE</scope>
    <source>
        <strain evidence="1">MA461A</strain>
    </source>
</reference>
<proteinExistence type="predicted"/>